<feature type="domain" description="Glycosyltransferase subfamily 4-like N-terminal" evidence="1">
    <location>
        <begin position="16"/>
        <end position="176"/>
    </location>
</feature>
<name>A0A2M8NZQ2_9CHLR</name>
<dbReference type="PANTHER" id="PTHR12526:SF638">
    <property type="entry name" value="SPORE COAT PROTEIN SA"/>
    <property type="match status" value="1"/>
</dbReference>
<evidence type="ECO:0000313" key="2">
    <source>
        <dbReference type="EMBL" id="PJF30777.1"/>
    </source>
</evidence>
<sequence length="387" mass="42595">MAGMINLLFSTIYTGIGGGESLTLNLMGALDKARFCAHLLTPRTGKFPEAAAALGVRTHILPFRGSSTFFLPALWARLPIVGKLRAFLRQNAVHAVISDYHSLPFIAPAARRLGIPVIWNAMGWWFPIYVWQRHFFSREVSRIVAISSAVKEKLLGSPPKLPPELIRVHIPGVDTAQHYPEAVSGAPVRTHMGILPETPLVAMIARFQDVKGHDDFLDAAKLIRRAVPEARFAVAGENVFAVSKDEAYKQRILARVREDSELRESVTFLGFWHDSREVIAAADVMVCSSWFESLSMVALESMAMARPIVSTRVGGPSETVLDGETGYLVPPREPAALAERVIALLRDPERRKGMGERGVAHVRQNFSAERYAADISALIDSALCPRA</sequence>
<dbReference type="GO" id="GO:0016757">
    <property type="term" value="F:glycosyltransferase activity"/>
    <property type="evidence" value="ECO:0007669"/>
    <property type="project" value="TreeGrafter"/>
</dbReference>
<reference evidence="2 3" key="1">
    <citation type="submission" date="2017-11" db="EMBL/GenBank/DDBJ databases">
        <title>Evolution of Phototrophy in the Chloroflexi Phylum Driven by Horizontal Gene Transfer.</title>
        <authorList>
            <person name="Ward L.M."/>
            <person name="Hemp J."/>
            <person name="Shih P.M."/>
            <person name="Mcglynn S.E."/>
            <person name="Fischer W."/>
        </authorList>
    </citation>
    <scope>NUCLEOTIDE SEQUENCE [LARGE SCALE GENOMIC DNA]</scope>
    <source>
        <strain evidence="2">CP2_2F</strain>
    </source>
</reference>
<dbReference type="EMBL" id="PGTK01000006">
    <property type="protein sequence ID" value="PJF30777.1"/>
    <property type="molecule type" value="Genomic_DNA"/>
</dbReference>
<dbReference type="AlphaFoldDB" id="A0A2M8NZQ2"/>
<gene>
    <name evidence="2" type="ORF">CUN51_06230</name>
</gene>
<proteinExistence type="predicted"/>
<evidence type="ECO:0000259" key="1">
    <source>
        <dbReference type="Pfam" id="PF13439"/>
    </source>
</evidence>
<dbReference type="Proteomes" id="UP000228921">
    <property type="component" value="Unassembled WGS sequence"/>
</dbReference>
<comment type="caution">
    <text evidence="2">The sequence shown here is derived from an EMBL/GenBank/DDBJ whole genome shotgun (WGS) entry which is preliminary data.</text>
</comment>
<dbReference type="Pfam" id="PF13692">
    <property type="entry name" value="Glyco_trans_1_4"/>
    <property type="match status" value="1"/>
</dbReference>
<evidence type="ECO:0000313" key="3">
    <source>
        <dbReference type="Proteomes" id="UP000228921"/>
    </source>
</evidence>
<accession>A0A2M8NZQ2</accession>
<dbReference type="SUPFAM" id="SSF53756">
    <property type="entry name" value="UDP-Glycosyltransferase/glycogen phosphorylase"/>
    <property type="match status" value="1"/>
</dbReference>
<dbReference type="CDD" id="cd03801">
    <property type="entry name" value="GT4_PimA-like"/>
    <property type="match status" value="1"/>
</dbReference>
<organism evidence="2 3">
    <name type="scientific">Candidatus Thermofonsia Clade 1 bacterium</name>
    <dbReference type="NCBI Taxonomy" id="2364210"/>
    <lineage>
        <taxon>Bacteria</taxon>
        <taxon>Bacillati</taxon>
        <taxon>Chloroflexota</taxon>
        <taxon>Candidatus Thermofontia</taxon>
        <taxon>Candidatus Thermofonsia Clade 1</taxon>
    </lineage>
</organism>
<protein>
    <recommendedName>
        <fullName evidence="1">Glycosyltransferase subfamily 4-like N-terminal domain-containing protein</fullName>
    </recommendedName>
</protein>
<dbReference type="InterPro" id="IPR028098">
    <property type="entry name" value="Glyco_trans_4-like_N"/>
</dbReference>
<dbReference type="Gene3D" id="3.40.50.2000">
    <property type="entry name" value="Glycogen Phosphorylase B"/>
    <property type="match status" value="2"/>
</dbReference>
<dbReference type="PANTHER" id="PTHR12526">
    <property type="entry name" value="GLYCOSYLTRANSFERASE"/>
    <property type="match status" value="1"/>
</dbReference>
<dbReference type="Pfam" id="PF13439">
    <property type="entry name" value="Glyco_transf_4"/>
    <property type="match status" value="1"/>
</dbReference>